<evidence type="ECO:0000313" key="3">
    <source>
        <dbReference type="Proteomes" id="UP000614047"/>
    </source>
</evidence>
<evidence type="ECO:0000256" key="1">
    <source>
        <dbReference type="SAM" id="Phobius"/>
    </source>
</evidence>
<dbReference type="EMBL" id="JADOUA010000001">
    <property type="protein sequence ID" value="MBG6090347.1"/>
    <property type="molecule type" value="Genomic_DNA"/>
</dbReference>
<evidence type="ECO:0008006" key="4">
    <source>
        <dbReference type="Google" id="ProtNLM"/>
    </source>
</evidence>
<dbReference type="InterPro" id="IPR021215">
    <property type="entry name" value="DUF2752"/>
</dbReference>
<dbReference type="RefSeq" id="WP_231403885.1">
    <property type="nucleotide sequence ID" value="NZ_BAABES010000016.1"/>
</dbReference>
<evidence type="ECO:0000313" key="2">
    <source>
        <dbReference type="EMBL" id="MBG6090347.1"/>
    </source>
</evidence>
<proteinExistence type="predicted"/>
<name>A0A931GKH4_9ACTN</name>
<reference evidence="2" key="1">
    <citation type="submission" date="2020-11" db="EMBL/GenBank/DDBJ databases">
        <title>Sequencing the genomes of 1000 actinobacteria strains.</title>
        <authorList>
            <person name="Klenk H.-P."/>
        </authorList>
    </citation>
    <scope>NUCLEOTIDE SEQUENCE</scope>
    <source>
        <strain evidence="2">DSM 43175</strain>
    </source>
</reference>
<dbReference type="Proteomes" id="UP000614047">
    <property type="component" value="Unassembled WGS sequence"/>
</dbReference>
<dbReference type="Pfam" id="PF10825">
    <property type="entry name" value="DUF2752"/>
    <property type="match status" value="1"/>
</dbReference>
<keyword evidence="1" id="KW-0472">Membrane</keyword>
<organism evidence="2 3">
    <name type="scientific">Actinomadura viridis</name>
    <dbReference type="NCBI Taxonomy" id="58110"/>
    <lineage>
        <taxon>Bacteria</taxon>
        <taxon>Bacillati</taxon>
        <taxon>Actinomycetota</taxon>
        <taxon>Actinomycetes</taxon>
        <taxon>Streptosporangiales</taxon>
        <taxon>Thermomonosporaceae</taxon>
        <taxon>Actinomadura</taxon>
    </lineage>
</organism>
<sequence>MRTAPIMAARGLRAPAGVLVAAAAVVAFVAVVDPNEQGHYPTCPFLALTGYQCPGCGSLRTLHALAHGQFTDAVALNVFTVAMVPLLAFFWLRWTVARARGRPARTRAADPRLIWLLFALIMIFWLVRNLPFGAFLAA</sequence>
<protein>
    <recommendedName>
        <fullName evidence="4">DUF2752 domain-containing protein</fullName>
    </recommendedName>
</protein>
<keyword evidence="1" id="KW-0812">Transmembrane</keyword>
<feature type="transmembrane region" description="Helical" evidence="1">
    <location>
        <begin position="113"/>
        <end position="137"/>
    </location>
</feature>
<feature type="transmembrane region" description="Helical" evidence="1">
    <location>
        <begin position="12"/>
        <end position="32"/>
    </location>
</feature>
<keyword evidence="1" id="KW-1133">Transmembrane helix</keyword>
<dbReference type="AlphaFoldDB" id="A0A931GKH4"/>
<comment type="caution">
    <text evidence="2">The sequence shown here is derived from an EMBL/GenBank/DDBJ whole genome shotgun (WGS) entry which is preliminary data.</text>
</comment>
<feature type="transmembrane region" description="Helical" evidence="1">
    <location>
        <begin position="73"/>
        <end position="92"/>
    </location>
</feature>
<keyword evidence="3" id="KW-1185">Reference proteome</keyword>
<gene>
    <name evidence="2" type="ORF">IW256_004460</name>
</gene>
<accession>A0A931GKH4</accession>